<dbReference type="GO" id="GO:0008781">
    <property type="term" value="F:N-acylneuraminate cytidylyltransferase activity"/>
    <property type="evidence" value="ECO:0007669"/>
    <property type="project" value="UniProtKB-EC"/>
</dbReference>
<name>A0A486XVV3_9GAMM</name>
<gene>
    <name evidence="1" type="ORF">BAL341_3643</name>
</gene>
<dbReference type="EMBL" id="CAAJGR010000034">
    <property type="protein sequence ID" value="VHO06631.1"/>
    <property type="molecule type" value="Genomic_DNA"/>
</dbReference>
<reference evidence="1" key="1">
    <citation type="submission" date="2019-04" db="EMBL/GenBank/DDBJ databases">
        <authorList>
            <person name="Brambilla D."/>
        </authorList>
    </citation>
    <scope>NUCLEOTIDE SEQUENCE</scope>
    <source>
        <strain evidence="1">BAL1</strain>
    </source>
</reference>
<dbReference type="SUPFAM" id="SSF53448">
    <property type="entry name" value="Nucleotide-diphospho-sugar transferases"/>
    <property type="match status" value="1"/>
</dbReference>
<dbReference type="Pfam" id="PF02348">
    <property type="entry name" value="CTP_transf_3"/>
    <property type="match status" value="1"/>
</dbReference>
<dbReference type="AlphaFoldDB" id="A0A486XVV3"/>
<dbReference type="PANTHER" id="PTHR21485:SF6">
    <property type="entry name" value="N-ACYLNEURAMINATE CYTIDYLYLTRANSFERASE-RELATED"/>
    <property type="match status" value="1"/>
</dbReference>
<dbReference type="InterPro" id="IPR029044">
    <property type="entry name" value="Nucleotide-diphossugar_trans"/>
</dbReference>
<dbReference type="EC" id="2.7.7.43" evidence="1"/>
<proteinExistence type="predicted"/>
<sequence>MTCKNETVAIIPARAGSKRLPRKNVLPLAGKPMICWTIEAAINTGIRNIVVSTDDPEVMQIASSYPTVRCLERPAQLATDTANTMDVLFDVLDRSYGIGHCKNVMWLQPTSPLRNADNISEALKFFEFKSACAVVSVTQCEHSPLWSNTLPEDHAMQAFLRPEVLGKRSQDLPCFFRLNGAIYIANIEKLRRYRSFFQVPDVFAFEMSNLHSVDVDKQLDFDFAQFLLTKSKEYSSQF</sequence>
<protein>
    <submittedName>
        <fullName evidence="1">N-Acetylneuraminate cytidylyltransferase</fullName>
        <ecNumber evidence="1">2.7.7.43</ecNumber>
    </submittedName>
</protein>
<organism evidence="1">
    <name type="scientific">Rheinheimera sp. BAL341</name>
    <dbReference type="NCBI Taxonomy" id="1708203"/>
    <lineage>
        <taxon>Bacteria</taxon>
        <taxon>Pseudomonadati</taxon>
        <taxon>Pseudomonadota</taxon>
        <taxon>Gammaproteobacteria</taxon>
        <taxon>Chromatiales</taxon>
        <taxon>Chromatiaceae</taxon>
        <taxon>Rheinheimera</taxon>
    </lineage>
</organism>
<keyword evidence="1" id="KW-0548">Nucleotidyltransferase</keyword>
<dbReference type="CDD" id="cd02513">
    <property type="entry name" value="CMP-NeuAc_Synthase"/>
    <property type="match status" value="1"/>
</dbReference>
<evidence type="ECO:0000313" key="1">
    <source>
        <dbReference type="EMBL" id="VHO06631.1"/>
    </source>
</evidence>
<keyword evidence="1" id="KW-0808">Transferase</keyword>
<dbReference type="InterPro" id="IPR003329">
    <property type="entry name" value="Cytidylyl_trans"/>
</dbReference>
<accession>A0A486XVV3</accession>
<dbReference type="InterPro" id="IPR050793">
    <property type="entry name" value="CMP-NeuNAc_synthase"/>
</dbReference>
<dbReference type="Gene3D" id="3.90.550.10">
    <property type="entry name" value="Spore Coat Polysaccharide Biosynthesis Protein SpsA, Chain A"/>
    <property type="match status" value="1"/>
</dbReference>
<dbReference type="PANTHER" id="PTHR21485">
    <property type="entry name" value="HAD SUPERFAMILY MEMBERS CMAS AND KDSC"/>
    <property type="match status" value="1"/>
</dbReference>